<keyword evidence="1" id="KW-0472">Membrane</keyword>
<protein>
    <submittedName>
        <fullName evidence="2">Translocon-associated protein subunit alpha isoform 1</fullName>
    </submittedName>
</protein>
<proteinExistence type="predicted"/>
<dbReference type="AlphaFoldDB" id="A0A6A3BQA4"/>
<dbReference type="Pfam" id="PF01190">
    <property type="entry name" value="Pollen_Ole_e_1"/>
    <property type="match status" value="1"/>
</dbReference>
<keyword evidence="1" id="KW-0812">Transmembrane</keyword>
<evidence type="ECO:0000256" key="1">
    <source>
        <dbReference type="SAM" id="Phobius"/>
    </source>
</evidence>
<comment type="caution">
    <text evidence="2">The sequence shown here is derived from an EMBL/GenBank/DDBJ whole genome shotgun (WGS) entry which is preliminary data.</text>
</comment>
<dbReference type="Proteomes" id="UP000436088">
    <property type="component" value="Unassembled WGS sequence"/>
</dbReference>
<organism evidence="2 3">
    <name type="scientific">Hibiscus syriacus</name>
    <name type="common">Rose of Sharon</name>
    <dbReference type="NCBI Taxonomy" id="106335"/>
    <lineage>
        <taxon>Eukaryota</taxon>
        <taxon>Viridiplantae</taxon>
        <taxon>Streptophyta</taxon>
        <taxon>Embryophyta</taxon>
        <taxon>Tracheophyta</taxon>
        <taxon>Spermatophyta</taxon>
        <taxon>Magnoliopsida</taxon>
        <taxon>eudicotyledons</taxon>
        <taxon>Gunneridae</taxon>
        <taxon>Pentapetalae</taxon>
        <taxon>rosids</taxon>
        <taxon>malvids</taxon>
        <taxon>Malvales</taxon>
        <taxon>Malvaceae</taxon>
        <taxon>Malvoideae</taxon>
        <taxon>Hibiscus</taxon>
    </lineage>
</organism>
<gene>
    <name evidence="2" type="ORF">F3Y22_tig00109972pilonHSYRG00040</name>
</gene>
<keyword evidence="1" id="KW-1133">Transmembrane helix</keyword>
<evidence type="ECO:0000313" key="2">
    <source>
        <dbReference type="EMBL" id="KAE8719116.1"/>
    </source>
</evidence>
<dbReference type="EMBL" id="VEPZ02000792">
    <property type="protein sequence ID" value="KAE8719116.1"/>
    <property type="molecule type" value="Genomic_DNA"/>
</dbReference>
<reference evidence="2" key="1">
    <citation type="submission" date="2019-09" db="EMBL/GenBank/DDBJ databases">
        <title>Draft genome information of white flower Hibiscus syriacus.</title>
        <authorList>
            <person name="Kim Y.-M."/>
        </authorList>
    </citation>
    <scope>NUCLEOTIDE SEQUENCE [LARGE SCALE GENOMIC DNA]</scope>
    <source>
        <strain evidence="2">YM2019G1</strain>
    </source>
</reference>
<dbReference type="PANTHER" id="PTHR33935">
    <property type="entry name" value="OS10G0148100 PROTEIN"/>
    <property type="match status" value="1"/>
</dbReference>
<name>A0A6A3BQA4_HIBSY</name>
<sequence length="388" mass="43489">MNEQIMASALLMPNCFSKPCEGLQLISCFGWDTVQARFPMQILPVRGVALVCFFLYLFIVGFSNVGGKTVEVVGVGDCADCAENNLETSQAFSGLRVNIDCKPENGKYFKTRGSGELDKEGNFKVTLPEEMVKDGELREKCYAQLHSVSTEPCPTHDGMESVKIVLKSSSIEKHNFGLKGKLRFSPVTFASATFWPHFKFPPLPKWNHPPLPTFPFLPLKGFLHHHSIFPPIYKKPLPLSVPVSKPPPVPGYEKPLPPAVPIYKPPPVPVYKKPHPPPVPIYKKPHQPPVPVYKSPVYKSPPAPIHKKPLPPPIPLYKKPLPPPVRVYKKTLPPPIPAYKPKPHPPLPKLPPFPKKSCPVLPKLPPFPKYFHHHPKFGKWPPFSHHHP</sequence>
<feature type="transmembrane region" description="Helical" evidence="1">
    <location>
        <begin position="41"/>
        <end position="59"/>
    </location>
</feature>
<dbReference type="PANTHER" id="PTHR33935:SF22">
    <property type="entry name" value="OS10G0149400 PROTEIN"/>
    <property type="match status" value="1"/>
</dbReference>
<keyword evidence="3" id="KW-1185">Reference proteome</keyword>
<evidence type="ECO:0000313" key="3">
    <source>
        <dbReference type="Proteomes" id="UP000436088"/>
    </source>
</evidence>
<accession>A0A6A3BQA4</accession>